<dbReference type="EMBL" id="JAEHHL010000002">
    <property type="protein sequence ID" value="MBK0398605.1"/>
    <property type="molecule type" value="Genomic_DNA"/>
</dbReference>
<evidence type="ECO:0000259" key="4">
    <source>
        <dbReference type="PROSITE" id="PS51123"/>
    </source>
</evidence>
<dbReference type="Proteomes" id="UP000655420">
    <property type="component" value="Unassembled WGS sequence"/>
</dbReference>
<proteinExistence type="predicted"/>
<evidence type="ECO:0000313" key="6">
    <source>
        <dbReference type="Proteomes" id="UP000655420"/>
    </source>
</evidence>
<feature type="chain" id="PRO_5035228124" evidence="3">
    <location>
        <begin position="29"/>
        <end position="530"/>
    </location>
</feature>
<dbReference type="InterPro" id="IPR006665">
    <property type="entry name" value="OmpA-like"/>
</dbReference>
<dbReference type="Gene3D" id="3.30.1330.60">
    <property type="entry name" value="OmpA-like domain"/>
    <property type="match status" value="1"/>
</dbReference>
<dbReference type="InterPro" id="IPR036737">
    <property type="entry name" value="OmpA-like_sf"/>
</dbReference>
<evidence type="ECO:0000256" key="3">
    <source>
        <dbReference type="SAM" id="SignalP"/>
    </source>
</evidence>
<dbReference type="InterPro" id="IPR024370">
    <property type="entry name" value="PBP_domain"/>
</dbReference>
<comment type="caution">
    <text evidence="5">The sequence shown here is derived from an EMBL/GenBank/DDBJ whole genome shotgun (WGS) entry which is preliminary data.</text>
</comment>
<keyword evidence="6" id="KW-1185">Reference proteome</keyword>
<evidence type="ECO:0000256" key="2">
    <source>
        <dbReference type="PROSITE-ProRule" id="PRU00473"/>
    </source>
</evidence>
<dbReference type="InterPro" id="IPR050811">
    <property type="entry name" value="Phosphate_ABC_transporter"/>
</dbReference>
<dbReference type="SUPFAM" id="SSF103088">
    <property type="entry name" value="OmpA-like"/>
    <property type="match status" value="1"/>
</dbReference>
<dbReference type="Gene3D" id="3.40.190.10">
    <property type="entry name" value="Periplasmic binding protein-like II"/>
    <property type="match status" value="2"/>
</dbReference>
<keyword evidence="2" id="KW-0472">Membrane</keyword>
<protein>
    <submittedName>
        <fullName evidence="5">Phosphate ABC transporter substrate-binding/OmpA family protein</fullName>
    </submittedName>
</protein>
<dbReference type="PANTHER" id="PTHR30570">
    <property type="entry name" value="PERIPLASMIC PHOSPHATE BINDING COMPONENT OF PHOSPHATE ABC TRANSPORTER"/>
    <property type="match status" value="1"/>
</dbReference>
<reference evidence="5" key="1">
    <citation type="submission" date="2020-12" db="EMBL/GenBank/DDBJ databases">
        <title>Bacterial taxonomy.</title>
        <authorList>
            <person name="Pan X."/>
        </authorList>
    </citation>
    <scope>NUCLEOTIDE SEQUENCE</scope>
    <source>
        <strain evidence="5">M0105</strain>
    </source>
</reference>
<dbReference type="CDD" id="cd13653">
    <property type="entry name" value="PBP2_phosphate_like_1"/>
    <property type="match status" value="1"/>
</dbReference>
<feature type="signal peptide" evidence="3">
    <location>
        <begin position="1"/>
        <end position="28"/>
    </location>
</feature>
<name>A0A8J7M5J7_9RHOB</name>
<dbReference type="PANTHER" id="PTHR30570:SF1">
    <property type="entry name" value="PHOSPHATE-BINDING PROTEIN PSTS"/>
    <property type="match status" value="1"/>
</dbReference>
<gene>
    <name evidence="5" type="ORF">H0I76_05350</name>
</gene>
<dbReference type="CDD" id="cd07185">
    <property type="entry name" value="OmpA_C-like"/>
    <property type="match status" value="1"/>
</dbReference>
<dbReference type="Pfam" id="PF00691">
    <property type="entry name" value="OmpA"/>
    <property type="match status" value="1"/>
</dbReference>
<feature type="domain" description="OmpA-like" evidence="4">
    <location>
        <begin position="406"/>
        <end position="529"/>
    </location>
</feature>
<dbReference type="SUPFAM" id="SSF53850">
    <property type="entry name" value="Periplasmic binding protein-like II"/>
    <property type="match status" value="1"/>
</dbReference>
<dbReference type="AlphaFoldDB" id="A0A8J7M5J7"/>
<sequence>MKKTMMRLAATVAAVTCLAASLPGAGFAQQRPVVTLKSLDGFTQLRGELVDFDGSTYTISTPLGTLQVDALQVRCEGDQCPKDEMFGAAFAIAGSNTIGDALMPALIEGYAFSMDADMENELGAVENESVLRIKSPDGREMAAIDVKAHGSNNAFQALADNAASIAMSSRVARDAEVAALAAAGIPDPRDGVGEHIVALDALTIVVHPDNPVQSLSTEDIAAIFGGDVTNWSEVGGPDMPINVNALGDDSGTMDTFNLLVLRPSGYAVAPSVRRFDDNAALSDAVSSDPAGIGITSLAYTRAARVLAVRQECGIVSSPTSFSIKTEEYPLVRRLYLYENPKNLPAHARNLIRFAQSDDAQPIIEESGFVSLSTESRKLADEGERILYSIASDEEFSLPLMREMIAELRDAQRLSFAFRFTPGSSRLDPKSLADVKRLAEMIARGEFAGREVLLVGFTDAIGQFDLNRGLAVRRAQGVLDEIALAAGPAALATTRVTVQGFGELTPVGCNETFQGRFANRRVEVWVRDQRG</sequence>
<accession>A0A8J7M5J7</accession>
<organism evidence="5 6">
    <name type="scientific">Thermohalobaculum xanthum</name>
    <dbReference type="NCBI Taxonomy" id="2753746"/>
    <lineage>
        <taxon>Bacteria</taxon>
        <taxon>Pseudomonadati</taxon>
        <taxon>Pseudomonadota</taxon>
        <taxon>Alphaproteobacteria</taxon>
        <taxon>Rhodobacterales</taxon>
        <taxon>Paracoccaceae</taxon>
        <taxon>Thermohalobaculum</taxon>
    </lineage>
</organism>
<dbReference type="GO" id="GO:0016020">
    <property type="term" value="C:membrane"/>
    <property type="evidence" value="ECO:0007669"/>
    <property type="project" value="UniProtKB-UniRule"/>
</dbReference>
<evidence type="ECO:0000256" key="1">
    <source>
        <dbReference type="ARBA" id="ARBA00022729"/>
    </source>
</evidence>
<keyword evidence="1 3" id="KW-0732">Signal</keyword>
<dbReference type="PROSITE" id="PS51123">
    <property type="entry name" value="OMPA_2"/>
    <property type="match status" value="1"/>
</dbReference>
<evidence type="ECO:0000313" key="5">
    <source>
        <dbReference type="EMBL" id="MBK0398605.1"/>
    </source>
</evidence>
<dbReference type="Pfam" id="PF12849">
    <property type="entry name" value="PBP_like_2"/>
    <property type="match status" value="1"/>
</dbReference>
<dbReference type="RefSeq" id="WP_200608019.1">
    <property type="nucleotide sequence ID" value="NZ_JAEHHL010000002.1"/>
</dbReference>